<reference evidence="2 3" key="1">
    <citation type="submission" date="2014-09" db="EMBL/GenBank/DDBJ databases">
        <title>Lactobacillus mucosae CRL573 Genome Sequencing.</title>
        <authorList>
            <person name="Bleckwedel J."/>
            <person name="Teran L.C."/>
            <person name="Bonacina J."/>
            <person name="Saavedra L."/>
            <person name="Mozzi F.B."/>
            <person name="Raya R.R."/>
        </authorList>
    </citation>
    <scope>NUCLEOTIDE SEQUENCE [LARGE SCALE GENOMIC DNA]</scope>
    <source>
        <strain evidence="2 3">CRL573</strain>
    </source>
</reference>
<evidence type="ECO:0000313" key="2">
    <source>
        <dbReference type="EMBL" id="KGL66635.1"/>
    </source>
</evidence>
<protein>
    <submittedName>
        <fullName evidence="2">Uncharacterized protein</fullName>
    </submittedName>
</protein>
<name>A0A099YDI3_LIMMU</name>
<organism evidence="2 3">
    <name type="scientific">Limosilactobacillus mucosae</name>
    <name type="common">Lactobacillus mucosae</name>
    <dbReference type="NCBI Taxonomy" id="97478"/>
    <lineage>
        <taxon>Bacteria</taxon>
        <taxon>Bacillati</taxon>
        <taxon>Bacillota</taxon>
        <taxon>Bacilli</taxon>
        <taxon>Lactobacillales</taxon>
        <taxon>Lactobacillaceae</taxon>
        <taxon>Limosilactobacillus</taxon>
    </lineage>
</organism>
<proteinExistence type="predicted"/>
<accession>A0A099YDI3</accession>
<keyword evidence="1" id="KW-0812">Transmembrane</keyword>
<keyword evidence="1" id="KW-0472">Membrane</keyword>
<evidence type="ECO:0000256" key="1">
    <source>
        <dbReference type="SAM" id="Phobius"/>
    </source>
</evidence>
<comment type="caution">
    <text evidence="2">The sequence shown here is derived from an EMBL/GenBank/DDBJ whole genome shotgun (WGS) entry which is preliminary data.</text>
</comment>
<dbReference type="EMBL" id="JROC01000034">
    <property type="protein sequence ID" value="KGL66635.1"/>
    <property type="molecule type" value="Genomic_DNA"/>
</dbReference>
<dbReference type="AlphaFoldDB" id="A0A099YDI3"/>
<keyword evidence="1" id="KW-1133">Transmembrane helix</keyword>
<dbReference type="Proteomes" id="UP000030001">
    <property type="component" value="Unassembled WGS sequence"/>
</dbReference>
<gene>
    <name evidence="2" type="ORF">LX03_07240</name>
</gene>
<sequence length="168" mass="17971">MIFIIGFVILVMIIIFANSGSKKNRTTKNNTTASGVSNIAETVEDDSLTGWIKSFSLCFRIGLFTSIIGGITIAISSSAADSLTGSSIRSGTASTAIQLGISSGLVLLIIAALCFIFSFIRWLFAILFSLELNTNRHSLKFQNGSPRTSGDPFLLSSVCFSRVRNDTG</sequence>
<evidence type="ECO:0000313" key="3">
    <source>
        <dbReference type="Proteomes" id="UP000030001"/>
    </source>
</evidence>
<feature type="transmembrane region" description="Helical" evidence="1">
    <location>
        <begin position="105"/>
        <end position="130"/>
    </location>
</feature>